<dbReference type="RefSeq" id="WP_072743106.1">
    <property type="nucleotide sequence ID" value="NZ_FQXR01000003.1"/>
</dbReference>
<sequence length="92" mass="10923">MTEKEFLDFFNQIDENILKLVIEDSCKQGQEHYNNLILEGWSQDEALFDLIMKTSYRAMKYAVMATLYFSTNLESEKPKTKEELKKLFTIIK</sequence>
<dbReference type="STRING" id="1123281.SAMN02745180_00515"/>
<reference evidence="1 2" key="1">
    <citation type="submission" date="2016-11" db="EMBL/GenBank/DDBJ databases">
        <authorList>
            <person name="Jaros S."/>
            <person name="Januszkiewicz K."/>
            <person name="Wedrychowicz H."/>
        </authorList>
    </citation>
    <scope>NUCLEOTIDE SEQUENCE [LARGE SCALE GENOMIC DNA]</scope>
    <source>
        <strain evidence="1 2">DSM 13106</strain>
    </source>
</reference>
<keyword evidence="2" id="KW-1185">Reference proteome</keyword>
<dbReference type="OrthoDB" id="9966146at2"/>
<dbReference type="AlphaFoldDB" id="A0A1M5U3G0"/>
<dbReference type="Proteomes" id="UP000184389">
    <property type="component" value="Unassembled WGS sequence"/>
</dbReference>
<name>A0A1M5U3G0_9FIRM</name>
<dbReference type="EMBL" id="FQXR01000003">
    <property type="protein sequence ID" value="SHH57557.1"/>
    <property type="molecule type" value="Genomic_DNA"/>
</dbReference>
<organism evidence="1 2">
    <name type="scientific">Sporanaerobacter acetigenes DSM 13106</name>
    <dbReference type="NCBI Taxonomy" id="1123281"/>
    <lineage>
        <taxon>Bacteria</taxon>
        <taxon>Bacillati</taxon>
        <taxon>Bacillota</taxon>
        <taxon>Tissierellia</taxon>
        <taxon>Tissierellales</taxon>
        <taxon>Sporanaerobacteraceae</taxon>
        <taxon>Sporanaerobacter</taxon>
    </lineage>
</organism>
<protein>
    <submittedName>
        <fullName evidence="1">Uncharacterized protein</fullName>
    </submittedName>
</protein>
<proteinExistence type="predicted"/>
<evidence type="ECO:0000313" key="2">
    <source>
        <dbReference type="Proteomes" id="UP000184389"/>
    </source>
</evidence>
<gene>
    <name evidence="1" type="ORF">SAMN02745180_00515</name>
</gene>
<accession>A0A1M5U3G0</accession>
<evidence type="ECO:0000313" key="1">
    <source>
        <dbReference type="EMBL" id="SHH57557.1"/>
    </source>
</evidence>